<dbReference type="AlphaFoldDB" id="A6I719"/>
<accession>A6I719</accession>
<dbReference type="EMBL" id="CH473956">
    <property type="protein sequence ID" value="EDM18214.1"/>
    <property type="molecule type" value="Genomic_DNA"/>
</dbReference>
<name>A6I719_RAT</name>
<sequence length="33" mass="3515">MKIPAMMSLLLVSVGLRDGVQVWSSFPSSLAGH</sequence>
<protein>
    <submittedName>
        <fullName evidence="1">ADP-ribosyltransferase 1 (Predicted), isoform CRA_c</fullName>
    </submittedName>
</protein>
<dbReference type="GO" id="GO:0016740">
    <property type="term" value="F:transferase activity"/>
    <property type="evidence" value="ECO:0007669"/>
    <property type="project" value="UniProtKB-KW"/>
</dbReference>
<dbReference type="Proteomes" id="UP000234681">
    <property type="component" value="Chromosome 1"/>
</dbReference>
<gene>
    <name evidence="1" type="primary">Art1_predicted</name>
    <name evidence="1" type="ORF">rCG_39811</name>
</gene>
<proteinExistence type="predicted"/>
<reference evidence="1 2" key="1">
    <citation type="submission" date="2005-09" db="EMBL/GenBank/DDBJ databases">
        <authorList>
            <person name="Mural R.J."/>
            <person name="Li P.W."/>
            <person name="Adams M.D."/>
            <person name="Amanatides P.G."/>
            <person name="Baden-Tillson H."/>
            <person name="Barnstead M."/>
            <person name="Chin S.H."/>
            <person name="Dew I."/>
            <person name="Evans C.A."/>
            <person name="Ferriera S."/>
            <person name="Flanigan M."/>
            <person name="Fosler C."/>
            <person name="Glodek A."/>
            <person name="Gu Z."/>
            <person name="Holt R.A."/>
            <person name="Jennings D."/>
            <person name="Kraft C.L."/>
            <person name="Lu F."/>
            <person name="Nguyen T."/>
            <person name="Nusskern D.R."/>
            <person name="Pfannkoch C.M."/>
            <person name="Sitter C."/>
            <person name="Sutton G.G."/>
            <person name="Venter J.C."/>
            <person name="Wang Z."/>
            <person name="Woodage T."/>
            <person name="Zheng X.H."/>
            <person name="Zhong F."/>
        </authorList>
    </citation>
    <scope>NUCLEOTIDE SEQUENCE [LARGE SCALE GENOMIC DNA]</scope>
    <source>
        <strain>BN</strain>
        <strain evidence="2">Sprague-Dawley</strain>
    </source>
</reference>
<keyword evidence="1" id="KW-0808">Transferase</keyword>
<evidence type="ECO:0000313" key="1">
    <source>
        <dbReference type="EMBL" id="EDM18214.1"/>
    </source>
</evidence>
<evidence type="ECO:0000313" key="2">
    <source>
        <dbReference type="Proteomes" id="UP000234681"/>
    </source>
</evidence>
<organism evidence="1 2">
    <name type="scientific">Rattus norvegicus</name>
    <name type="common">Rat</name>
    <dbReference type="NCBI Taxonomy" id="10116"/>
    <lineage>
        <taxon>Eukaryota</taxon>
        <taxon>Metazoa</taxon>
        <taxon>Chordata</taxon>
        <taxon>Craniata</taxon>
        <taxon>Vertebrata</taxon>
        <taxon>Euteleostomi</taxon>
        <taxon>Mammalia</taxon>
        <taxon>Eutheria</taxon>
        <taxon>Euarchontoglires</taxon>
        <taxon>Glires</taxon>
        <taxon>Rodentia</taxon>
        <taxon>Myomorpha</taxon>
        <taxon>Muroidea</taxon>
        <taxon>Muridae</taxon>
        <taxon>Murinae</taxon>
        <taxon>Rattus</taxon>
    </lineage>
</organism>